<dbReference type="GO" id="GO:0036503">
    <property type="term" value="P:ERAD pathway"/>
    <property type="evidence" value="ECO:0007669"/>
    <property type="project" value="TreeGrafter"/>
</dbReference>
<keyword evidence="3" id="KW-0788">Thiol protease</keyword>
<evidence type="ECO:0000256" key="3">
    <source>
        <dbReference type="RuleBase" id="RU367104"/>
    </source>
</evidence>
<keyword evidence="3" id="KW-0645">Protease</keyword>
<dbReference type="InterPro" id="IPR038765">
    <property type="entry name" value="Papain-like_cys_pep_sf"/>
</dbReference>
<dbReference type="InterPro" id="IPR003323">
    <property type="entry name" value="OTU_dom"/>
</dbReference>
<dbReference type="GO" id="GO:0005829">
    <property type="term" value="C:cytosol"/>
    <property type="evidence" value="ECO:0007669"/>
    <property type="project" value="TreeGrafter"/>
</dbReference>
<evidence type="ECO:0000313" key="6">
    <source>
        <dbReference type="EMBL" id="CAE0374731.1"/>
    </source>
</evidence>
<sequence length="305" mass="34844">MGGGSVVSKRRTSFEDNEETTTPSKKKLNGMSSKVERIRVPGDLSCLFYSAAYLVEDAPANEETQRRLRQVVYEHAAADPEREIRELYLERSIEDYREWILNEFHEGGEQELIALAAYYKVRFAIVSTESLTILTYGDEDKPIGYLLYTGTHYDPLISAGSPNGTRLWRQINPEFETACIELAKNHNDSITRRNKSEKIYRIRCCGCGAKLLDNEDFQRHCSEVDHDDDFAFDCEEIFHVTYQEEDMNLKNNDHNYDNDFAAAAAIAAQEAEEGPPAGRTRNAQKSLLRHNLHHDISSCESFVNK</sequence>
<dbReference type="GO" id="GO:0016579">
    <property type="term" value="P:protein deubiquitination"/>
    <property type="evidence" value="ECO:0007669"/>
    <property type="project" value="TreeGrafter"/>
</dbReference>
<dbReference type="GO" id="GO:0004843">
    <property type="term" value="F:cysteine-type deubiquitinase activity"/>
    <property type="evidence" value="ECO:0007669"/>
    <property type="project" value="UniProtKB-UniRule"/>
</dbReference>
<dbReference type="EC" id="3.4.19.12" evidence="3"/>
<comment type="subcellular location">
    <subcellularLocation>
        <location evidence="3">Cytoplasm</location>
    </subcellularLocation>
</comment>
<dbReference type="PANTHER" id="PTHR13312:SF0">
    <property type="entry name" value="UBIQUITIN THIOESTERASE OTU1"/>
    <property type="match status" value="1"/>
</dbReference>
<comment type="function">
    <text evidence="3">Hydrolase that can remove conjugated ubiquitin from proteins and may therefore play an important regulatory role at the level of protein turnover by preventing degradation.</text>
</comment>
<dbReference type="PROSITE" id="PS50802">
    <property type="entry name" value="OTU"/>
    <property type="match status" value="1"/>
</dbReference>
<evidence type="ECO:0000256" key="1">
    <source>
        <dbReference type="ARBA" id="ARBA00000707"/>
    </source>
</evidence>
<organism evidence="6">
    <name type="scientific">Aureoumbra lagunensis</name>
    <dbReference type="NCBI Taxonomy" id="44058"/>
    <lineage>
        <taxon>Eukaryota</taxon>
        <taxon>Sar</taxon>
        <taxon>Stramenopiles</taxon>
        <taxon>Ochrophyta</taxon>
        <taxon>Pelagophyceae</taxon>
        <taxon>Pelagomonadales</taxon>
        <taxon>Aureoumbra</taxon>
    </lineage>
</organism>
<accession>A0A7S3NPU2</accession>
<keyword evidence="2 3" id="KW-0378">Hydrolase</keyword>
<evidence type="ECO:0000256" key="2">
    <source>
        <dbReference type="ARBA" id="ARBA00022801"/>
    </source>
</evidence>
<dbReference type="GO" id="GO:0005634">
    <property type="term" value="C:nucleus"/>
    <property type="evidence" value="ECO:0007669"/>
    <property type="project" value="TreeGrafter"/>
</dbReference>
<gene>
    <name evidence="6" type="ORF">ALAG00032_LOCUS15535</name>
</gene>
<dbReference type="GO" id="GO:0030968">
    <property type="term" value="P:endoplasmic reticulum unfolded protein response"/>
    <property type="evidence" value="ECO:0007669"/>
    <property type="project" value="TreeGrafter"/>
</dbReference>
<keyword evidence="3" id="KW-0833">Ubl conjugation pathway</keyword>
<proteinExistence type="predicted"/>
<dbReference type="AlphaFoldDB" id="A0A7S3NPU2"/>
<comment type="catalytic activity">
    <reaction evidence="1 3">
        <text>Thiol-dependent hydrolysis of ester, thioester, amide, peptide and isopeptide bonds formed by the C-terminal Gly of ubiquitin (a 76-residue protein attached to proteins as an intracellular targeting signal).</text>
        <dbReference type="EC" id="3.4.19.12"/>
    </reaction>
</comment>
<dbReference type="PANTHER" id="PTHR13312">
    <property type="entry name" value="HIV-INDUCED PROTEIN-7-LIKE PROTEASE"/>
    <property type="match status" value="1"/>
</dbReference>
<feature type="region of interest" description="Disordered" evidence="4">
    <location>
        <begin position="1"/>
        <end position="30"/>
    </location>
</feature>
<feature type="domain" description="OTU" evidence="5">
    <location>
        <begin position="35"/>
        <end position="159"/>
    </location>
</feature>
<evidence type="ECO:0000259" key="5">
    <source>
        <dbReference type="PROSITE" id="PS50802"/>
    </source>
</evidence>
<evidence type="ECO:0000256" key="4">
    <source>
        <dbReference type="SAM" id="MobiDB-lite"/>
    </source>
</evidence>
<protein>
    <recommendedName>
        <fullName evidence="3">Ubiquitin thioesterase OTU</fullName>
        <ecNumber evidence="3">3.4.19.12</ecNumber>
    </recommendedName>
</protein>
<dbReference type="Gene3D" id="3.90.70.80">
    <property type="match status" value="1"/>
</dbReference>
<dbReference type="EMBL" id="HBIJ01023502">
    <property type="protein sequence ID" value="CAE0374731.1"/>
    <property type="molecule type" value="Transcribed_RNA"/>
</dbReference>
<reference evidence="6" key="1">
    <citation type="submission" date="2021-01" db="EMBL/GenBank/DDBJ databases">
        <authorList>
            <person name="Corre E."/>
            <person name="Pelletier E."/>
            <person name="Niang G."/>
            <person name="Scheremetjew M."/>
            <person name="Finn R."/>
            <person name="Kale V."/>
            <person name="Holt S."/>
            <person name="Cochrane G."/>
            <person name="Meng A."/>
            <person name="Brown T."/>
            <person name="Cohen L."/>
        </authorList>
    </citation>
    <scope>NUCLEOTIDE SEQUENCE</scope>
    <source>
        <strain evidence="6">CCMP1510</strain>
    </source>
</reference>
<name>A0A7S3NPU2_9STRA</name>
<keyword evidence="3" id="KW-0963">Cytoplasm</keyword>
<dbReference type="SUPFAM" id="SSF54001">
    <property type="entry name" value="Cysteine proteinases"/>
    <property type="match status" value="1"/>
</dbReference>